<evidence type="ECO:0000313" key="7">
    <source>
        <dbReference type="EMBL" id="VFT94001.1"/>
    </source>
</evidence>
<dbReference type="GO" id="GO:0016787">
    <property type="term" value="F:hydrolase activity"/>
    <property type="evidence" value="ECO:0007669"/>
    <property type="project" value="UniProtKB-KW"/>
</dbReference>
<accession>A0A485L7B6</accession>
<name>A0A485L7B6_9STRA</name>
<feature type="domain" description="Peptidase S33 tripeptidyl aminopeptidase-like C-terminal" evidence="5">
    <location>
        <begin position="400"/>
        <end position="472"/>
    </location>
</feature>
<dbReference type="AlphaFoldDB" id="A0A485L7B6"/>
<dbReference type="SUPFAM" id="SSF53474">
    <property type="entry name" value="alpha/beta-Hydrolases"/>
    <property type="match status" value="1"/>
</dbReference>
<dbReference type="OrthoDB" id="75190at2759"/>
<evidence type="ECO:0000259" key="4">
    <source>
        <dbReference type="Pfam" id="PF00561"/>
    </source>
</evidence>
<dbReference type="Pfam" id="PF08386">
    <property type="entry name" value="Abhydrolase_4"/>
    <property type="match status" value="1"/>
</dbReference>
<evidence type="ECO:0000256" key="3">
    <source>
        <dbReference type="SAM" id="SignalP"/>
    </source>
</evidence>
<dbReference type="EMBL" id="CAADRA010006081">
    <property type="protein sequence ID" value="VFT94001.1"/>
    <property type="molecule type" value="Genomic_DNA"/>
</dbReference>
<proteinExistence type="inferred from homology"/>
<reference evidence="7 8" key="1">
    <citation type="submission" date="2019-03" db="EMBL/GenBank/DDBJ databases">
        <authorList>
            <person name="Gaulin E."/>
            <person name="Dumas B."/>
        </authorList>
    </citation>
    <scope>NUCLEOTIDE SEQUENCE [LARGE SCALE GENOMIC DNA]</scope>
    <source>
        <strain evidence="7">CBS 568.67</strain>
    </source>
</reference>
<organism evidence="7 8">
    <name type="scientific">Aphanomyces stellatus</name>
    <dbReference type="NCBI Taxonomy" id="120398"/>
    <lineage>
        <taxon>Eukaryota</taxon>
        <taxon>Sar</taxon>
        <taxon>Stramenopiles</taxon>
        <taxon>Oomycota</taxon>
        <taxon>Saprolegniomycetes</taxon>
        <taxon>Saprolegniales</taxon>
        <taxon>Verrucalvaceae</taxon>
        <taxon>Aphanomyces</taxon>
    </lineage>
</organism>
<keyword evidence="2" id="KW-0378">Hydrolase</keyword>
<evidence type="ECO:0000259" key="5">
    <source>
        <dbReference type="Pfam" id="PF08386"/>
    </source>
</evidence>
<evidence type="ECO:0000256" key="2">
    <source>
        <dbReference type="ARBA" id="ARBA00022801"/>
    </source>
</evidence>
<dbReference type="Pfam" id="PF00561">
    <property type="entry name" value="Abhydrolase_1"/>
    <property type="match status" value="1"/>
</dbReference>
<keyword evidence="8" id="KW-1185">Reference proteome</keyword>
<dbReference type="PANTHER" id="PTHR43248:SF25">
    <property type="entry name" value="AB HYDROLASE-1 DOMAIN-CONTAINING PROTEIN-RELATED"/>
    <property type="match status" value="1"/>
</dbReference>
<evidence type="ECO:0000313" key="8">
    <source>
        <dbReference type="Proteomes" id="UP000332933"/>
    </source>
</evidence>
<dbReference type="InterPro" id="IPR013595">
    <property type="entry name" value="Pept_S33_TAP-like_C"/>
</dbReference>
<dbReference type="Proteomes" id="UP000332933">
    <property type="component" value="Unassembled WGS sequence"/>
</dbReference>
<dbReference type="InterPro" id="IPR051601">
    <property type="entry name" value="Serine_prot/Carboxylest_S33"/>
</dbReference>
<dbReference type="InterPro" id="IPR029058">
    <property type="entry name" value="AB_hydrolase_fold"/>
</dbReference>
<feature type="signal peptide" evidence="3">
    <location>
        <begin position="1"/>
        <end position="26"/>
    </location>
</feature>
<comment type="similarity">
    <text evidence="1">Belongs to the peptidase S33 family.</text>
</comment>
<feature type="chain" id="PRO_5036355555" evidence="3">
    <location>
        <begin position="27"/>
        <end position="514"/>
    </location>
</feature>
<reference evidence="6" key="2">
    <citation type="submission" date="2019-06" db="EMBL/GenBank/DDBJ databases">
        <title>Genomics analysis of Aphanomyces spp. identifies a new class of oomycete effector associated with host adaptation.</title>
        <authorList>
            <person name="Gaulin E."/>
        </authorList>
    </citation>
    <scope>NUCLEOTIDE SEQUENCE</scope>
    <source>
        <strain evidence="6">CBS 578.67</strain>
    </source>
</reference>
<protein>
    <submittedName>
        <fullName evidence="7">Aste57867_17245 protein</fullName>
    </submittedName>
</protein>
<evidence type="ECO:0000256" key="1">
    <source>
        <dbReference type="ARBA" id="ARBA00010088"/>
    </source>
</evidence>
<dbReference type="PANTHER" id="PTHR43248">
    <property type="entry name" value="2-SUCCINYL-6-HYDROXY-2,4-CYCLOHEXADIENE-1-CARBOXYLATE SYNTHASE"/>
    <property type="match status" value="1"/>
</dbReference>
<dbReference type="InterPro" id="IPR000073">
    <property type="entry name" value="AB_hydrolase_1"/>
</dbReference>
<gene>
    <name evidence="7" type="primary">Aste57867_17245</name>
    <name evidence="6" type="ORF">As57867_017186</name>
    <name evidence="7" type="ORF">ASTE57867_17245</name>
</gene>
<sequence length="514" mass="55242">MLQTMRGLVALAAISTLLSTPAIASGASDDPFHWQPCSDAPSSPSIQCGFLTVPLNYINTHTNETIDIAVRRVQVPQSKGTILLNPGGPGSPGTSMATPEFASYLGGTHDILGFDPRGVGASRLLRCAPVPLATMLLPMESPETHQVWRDLGDACKAQDGVFMQSMSTASVARDMELIRAALGESTLNYLGISYGTYLGVTYANLFPDRVGQFVLDSNVDAMASTASFFRQLLRGIPEQEIMFQAFVTACEEAGPVGCALADATATRPYVADRIQSFVSQVDATPITLASGDVLTGNVVRFQMRSKPPSQWPAVASQLSEWMAGRGQGLPQFSFGLEAMVYTANDSDDVVDINVAAEMALAKVDSPIFGPFIVGFAWPVTLWRHSTAFERYTGPWNTHLRNPIVLVNNKVDPQTPLRGAQHLAALLGDDNAILVTRDGYGHVALASEPSQCLDRLIVDFFNHGTYPEAGTNCPVDETPFHLPVWPPLPTSTYYQGMAGLVAQAMSALLDISQEN</sequence>
<dbReference type="EMBL" id="VJMH01006060">
    <property type="protein sequence ID" value="KAF0691577.1"/>
    <property type="molecule type" value="Genomic_DNA"/>
</dbReference>
<keyword evidence="3" id="KW-0732">Signal</keyword>
<evidence type="ECO:0000313" key="6">
    <source>
        <dbReference type="EMBL" id="KAF0691577.1"/>
    </source>
</evidence>
<feature type="domain" description="AB hydrolase-1" evidence="4">
    <location>
        <begin position="81"/>
        <end position="235"/>
    </location>
</feature>
<dbReference type="Gene3D" id="3.40.50.1820">
    <property type="entry name" value="alpha/beta hydrolase"/>
    <property type="match status" value="1"/>
</dbReference>